<keyword evidence="1" id="KW-0472">Membrane</keyword>
<sequence length="101" mass="11433">MLYLIFLIGSCVMASRPYSVIKVKQYSNLFTVVQSFSSLLQSVCLYSGLLMMCFAVYRYAEYYQERVVERVESVVTLFVIGGVVSSLSLITIDPDVMQIFA</sequence>
<evidence type="ECO:0000313" key="2">
    <source>
        <dbReference type="EMBL" id="UTC24248.1"/>
    </source>
</evidence>
<proteinExistence type="predicted"/>
<dbReference type="Proteomes" id="UP001055955">
    <property type="component" value="Chromosome"/>
</dbReference>
<keyword evidence="1" id="KW-0812">Transmembrane</keyword>
<keyword evidence="1" id="KW-1133">Transmembrane helix</keyword>
<feature type="transmembrane region" description="Helical" evidence="1">
    <location>
        <begin position="38"/>
        <end position="59"/>
    </location>
</feature>
<dbReference type="EMBL" id="CP092900">
    <property type="protein sequence ID" value="UTC24248.1"/>
    <property type="molecule type" value="Genomic_DNA"/>
</dbReference>
<keyword evidence="3" id="KW-1185">Reference proteome</keyword>
<dbReference type="RefSeq" id="WP_258568033.1">
    <property type="nucleotide sequence ID" value="NZ_CP092900.1"/>
</dbReference>
<protein>
    <submittedName>
        <fullName evidence="2">Uncharacterized protein</fullName>
    </submittedName>
</protein>
<name>A0ABY5DJR2_9GAMM</name>
<gene>
    <name evidence="2" type="ORF">MMH89_03295</name>
</gene>
<organism evidence="2 3">
    <name type="scientific">Candidatus Comchoanobacter bicostacola</name>
    <dbReference type="NCBI Taxonomy" id="2919598"/>
    <lineage>
        <taxon>Bacteria</taxon>
        <taxon>Pseudomonadati</taxon>
        <taxon>Pseudomonadota</taxon>
        <taxon>Gammaproteobacteria</taxon>
        <taxon>Candidatus Comchoanobacterales</taxon>
        <taxon>Candidatus Comchoanobacteraceae</taxon>
        <taxon>Candidatus Comchoanobacter</taxon>
    </lineage>
</organism>
<evidence type="ECO:0000313" key="3">
    <source>
        <dbReference type="Proteomes" id="UP001055955"/>
    </source>
</evidence>
<reference evidence="2 3" key="1">
    <citation type="journal article" date="2022" name="Nat. Microbiol.">
        <title>The microbiome of a bacterivorous marine choanoflagellate contains a resource-demanding obligate bacterial associate.</title>
        <authorList>
            <person name="Needham D.M."/>
            <person name="Poirier C."/>
            <person name="Bachy C."/>
            <person name="George E.E."/>
            <person name="Wilken S."/>
            <person name="Yung C.C.M."/>
            <person name="Limardo A.J."/>
            <person name="Morando M."/>
            <person name="Sudek L."/>
            <person name="Malmstrom R.R."/>
            <person name="Keeling P.J."/>
            <person name="Santoro A.E."/>
            <person name="Worden A.Z."/>
        </authorList>
    </citation>
    <scope>NUCLEOTIDE SEQUENCE [LARGE SCALE GENOMIC DNA]</scope>
    <source>
        <strain evidence="2 3">Comchoano-1</strain>
    </source>
</reference>
<evidence type="ECO:0000256" key="1">
    <source>
        <dbReference type="SAM" id="Phobius"/>
    </source>
</evidence>
<accession>A0ABY5DJR2</accession>
<feature type="transmembrane region" description="Helical" evidence="1">
    <location>
        <begin position="71"/>
        <end position="92"/>
    </location>
</feature>